<dbReference type="PANTHER" id="PTHR22981:SF7">
    <property type="entry name" value="3-HYDROXYISOBUTYRATE DEHYDROGENASE, MITOCHONDRIAL"/>
    <property type="match status" value="1"/>
</dbReference>
<evidence type="ECO:0000313" key="5">
    <source>
        <dbReference type="EMBL" id="MVX61294.1"/>
    </source>
</evidence>
<accession>A0A6N8JQ97</accession>
<dbReference type="InterPro" id="IPR006115">
    <property type="entry name" value="6PGDH_NADP-bd"/>
</dbReference>
<dbReference type="GO" id="GO:0016616">
    <property type="term" value="F:oxidoreductase activity, acting on the CH-OH group of donors, NAD or NADP as acceptor"/>
    <property type="evidence" value="ECO:0007669"/>
    <property type="project" value="TreeGrafter"/>
</dbReference>
<sequence>MAKLYAYVGVPGFIEAVQPRLTEAGFSRVEDVASAHYVLTFCVSQSVLEDVYFGTEGLVTTVAPGTVLVDLSAATPNFAREVNAVACVNDLIMVEAPLTVRSLVAADAFGRDNLLGPVASESEIAPEVRALLDALFGEVVEVGAPGRAQLLRNTHTLPLAANLASSIEALALDDAAARTVGALDADQIPLFSPVSTDPVVQAVRQKRFAGGYTVEMLLAELSAALMAADDAEIILPQAEATMHLLELLAVIGGADMAPAALSLVYRDEAAGAEAGLDWTRAEQAYGHDHHHDDDDEDWDRFDDDDDWNDGADYDGFDYSSN</sequence>
<dbReference type="OrthoDB" id="3172327at2"/>
<comment type="caution">
    <text evidence="5">The sequence shown here is derived from an EMBL/GenBank/DDBJ whole genome shotgun (WGS) entry which is preliminary data.</text>
</comment>
<dbReference type="Pfam" id="PF03446">
    <property type="entry name" value="NAD_binding_2"/>
    <property type="match status" value="1"/>
</dbReference>
<feature type="compositionally biased region" description="Acidic residues" evidence="3">
    <location>
        <begin position="293"/>
        <end position="304"/>
    </location>
</feature>
<feature type="region of interest" description="Disordered" evidence="3">
    <location>
        <begin position="285"/>
        <end position="304"/>
    </location>
</feature>
<name>A0A6N8JQ97_9ACTN</name>
<dbReference type="Proteomes" id="UP000463388">
    <property type="component" value="Unassembled WGS sequence"/>
</dbReference>
<evidence type="ECO:0000256" key="1">
    <source>
        <dbReference type="ARBA" id="ARBA00023002"/>
    </source>
</evidence>
<dbReference type="RefSeq" id="WP_160346385.1">
    <property type="nucleotide sequence ID" value="NZ_WSRR01000017.1"/>
</dbReference>
<gene>
    <name evidence="5" type="ORF">GKZ27_07480</name>
</gene>
<proteinExistence type="predicted"/>
<reference evidence="5 6" key="1">
    <citation type="submission" date="2019-12" db="EMBL/GenBank/DDBJ databases">
        <title>Microbes associate with the intestines of laboratory mice.</title>
        <authorList>
            <person name="Navarre W."/>
            <person name="Wong E."/>
        </authorList>
    </citation>
    <scope>NUCLEOTIDE SEQUENCE [LARGE SCALE GENOMIC DNA]</scope>
    <source>
        <strain evidence="5 6">NM66_B29</strain>
    </source>
</reference>
<evidence type="ECO:0000256" key="2">
    <source>
        <dbReference type="ARBA" id="ARBA00023027"/>
    </source>
</evidence>
<dbReference type="Gene3D" id="3.40.50.720">
    <property type="entry name" value="NAD(P)-binding Rossmann-like Domain"/>
    <property type="match status" value="1"/>
</dbReference>
<evidence type="ECO:0000313" key="6">
    <source>
        <dbReference type="Proteomes" id="UP000463388"/>
    </source>
</evidence>
<dbReference type="SUPFAM" id="SSF51735">
    <property type="entry name" value="NAD(P)-binding Rossmann-fold domains"/>
    <property type="match status" value="1"/>
</dbReference>
<dbReference type="GO" id="GO:0050661">
    <property type="term" value="F:NADP binding"/>
    <property type="evidence" value="ECO:0007669"/>
    <property type="project" value="InterPro"/>
</dbReference>
<feature type="domain" description="6-phosphogluconate dehydrogenase NADP-binding" evidence="4">
    <location>
        <begin position="30"/>
        <end position="98"/>
    </location>
</feature>
<keyword evidence="6" id="KW-1185">Reference proteome</keyword>
<keyword evidence="1" id="KW-0560">Oxidoreductase</keyword>
<keyword evidence="2" id="KW-0520">NAD</keyword>
<dbReference type="PANTHER" id="PTHR22981">
    <property type="entry name" value="3-HYDROXYISOBUTYRATE DEHYDROGENASE-RELATED"/>
    <property type="match status" value="1"/>
</dbReference>
<dbReference type="EMBL" id="WSRR01000017">
    <property type="protein sequence ID" value="MVX61294.1"/>
    <property type="molecule type" value="Genomic_DNA"/>
</dbReference>
<organism evidence="5 6">
    <name type="scientific">Adlercreutzia mucosicola</name>
    <dbReference type="NCBI Taxonomy" id="580026"/>
    <lineage>
        <taxon>Bacteria</taxon>
        <taxon>Bacillati</taxon>
        <taxon>Actinomycetota</taxon>
        <taxon>Coriobacteriia</taxon>
        <taxon>Eggerthellales</taxon>
        <taxon>Eggerthellaceae</taxon>
        <taxon>Adlercreutzia</taxon>
    </lineage>
</organism>
<protein>
    <submittedName>
        <fullName evidence="5">NAD(P)-dependent oxidoreductase</fullName>
    </submittedName>
</protein>
<evidence type="ECO:0000256" key="3">
    <source>
        <dbReference type="SAM" id="MobiDB-lite"/>
    </source>
</evidence>
<dbReference type="InterPro" id="IPR036291">
    <property type="entry name" value="NAD(P)-bd_dom_sf"/>
</dbReference>
<evidence type="ECO:0000259" key="4">
    <source>
        <dbReference type="Pfam" id="PF03446"/>
    </source>
</evidence>
<dbReference type="AlphaFoldDB" id="A0A6N8JQ97"/>